<feature type="compositionally biased region" description="Basic and acidic residues" evidence="1">
    <location>
        <begin position="19"/>
        <end position="29"/>
    </location>
</feature>
<accession>A0A1B9GBD8</accession>
<proteinExistence type="predicted"/>
<dbReference type="EMBL" id="CP144542">
    <property type="protein sequence ID" value="WVW82477.1"/>
    <property type="molecule type" value="Genomic_DNA"/>
</dbReference>
<dbReference type="VEuPathDB" id="FungiDB:I302_03194"/>
<reference evidence="3" key="2">
    <citation type="submission" date="2013-07" db="EMBL/GenBank/DDBJ databases">
        <authorList>
            <consortium name="The Broad Institute Genome Sequencing Platform"/>
            <person name="Cuomo C."/>
            <person name="Litvintseva A."/>
            <person name="Chen Y."/>
            <person name="Heitman J."/>
            <person name="Sun S."/>
            <person name="Springer D."/>
            <person name="Dromer F."/>
            <person name="Young S.K."/>
            <person name="Zeng Q."/>
            <person name="Gargeya S."/>
            <person name="Fitzgerald M."/>
            <person name="Abouelleil A."/>
            <person name="Alvarado L."/>
            <person name="Berlin A.M."/>
            <person name="Chapman S.B."/>
            <person name="Dewar J."/>
            <person name="Goldberg J."/>
            <person name="Griggs A."/>
            <person name="Gujja S."/>
            <person name="Hansen M."/>
            <person name="Howarth C."/>
            <person name="Imamovic A."/>
            <person name="Larimer J."/>
            <person name="McCowan C."/>
            <person name="Murphy C."/>
            <person name="Pearson M."/>
            <person name="Priest M."/>
            <person name="Roberts A."/>
            <person name="Saif S."/>
            <person name="Shea T."/>
            <person name="Sykes S."/>
            <person name="Wortman J."/>
            <person name="Nusbaum C."/>
            <person name="Birren B."/>
        </authorList>
    </citation>
    <scope>NUCLEOTIDE SEQUENCE</scope>
    <source>
        <strain evidence="3">CBS 10118</strain>
    </source>
</reference>
<keyword evidence="4" id="KW-1185">Reference proteome</keyword>
<dbReference type="KEGG" id="kbi:30207593"/>
<dbReference type="OrthoDB" id="10658120at2759"/>
<gene>
    <name evidence="2" type="ORF">I302_03194</name>
    <name evidence="3" type="ORF">I302_104488</name>
</gene>
<feature type="compositionally biased region" description="Acidic residues" evidence="1">
    <location>
        <begin position="30"/>
        <end position="40"/>
    </location>
</feature>
<evidence type="ECO:0000313" key="3">
    <source>
        <dbReference type="EMBL" id="WVW82477.1"/>
    </source>
</evidence>
<sequence>MPPTIDANDNSLEGNAFRAMREDSVLPRVEDEESPSDEADIGVSDRSTDVHEKLAQVIESKKNFGGSMKKLNSEYETQLRRATSQKINGEVITLLALRLVELDPSSSEGMKYELQEIAAALLDEVDRAHTGKMGVELNEGVDTYLMDTKRERWDRERDERLFNSEGIVGVLQGRVELLEDARSKGIEQQAGEDISLISQFDFGDEGASLKSEEVDDSEKTDSHIDKLEELENGCTKLNDKVNRLENA</sequence>
<reference evidence="2" key="3">
    <citation type="submission" date="2014-01" db="EMBL/GenBank/DDBJ databases">
        <title>Evolution of pathogenesis and genome organization in the Tremellales.</title>
        <authorList>
            <person name="Cuomo C."/>
            <person name="Litvintseva A."/>
            <person name="Heitman J."/>
            <person name="Chen Y."/>
            <person name="Sun S."/>
            <person name="Springer D."/>
            <person name="Dromer F."/>
            <person name="Young S."/>
            <person name="Zeng Q."/>
            <person name="Chapman S."/>
            <person name="Gujja S."/>
            <person name="Saif S."/>
            <person name="Birren B."/>
        </authorList>
    </citation>
    <scope>NUCLEOTIDE SEQUENCE</scope>
    <source>
        <strain evidence="2">CBS 10118</strain>
    </source>
</reference>
<dbReference type="Proteomes" id="UP000092730">
    <property type="component" value="Chromosome 2"/>
</dbReference>
<dbReference type="AlphaFoldDB" id="A0A1B9GBD8"/>
<evidence type="ECO:0000313" key="4">
    <source>
        <dbReference type="Proteomes" id="UP000092730"/>
    </source>
</evidence>
<dbReference type="GeneID" id="30207593"/>
<reference evidence="3" key="4">
    <citation type="submission" date="2024-02" db="EMBL/GenBank/DDBJ databases">
        <title>Comparative genomics of Cryptococcus and Kwoniella reveals pathogenesis evolution and contrasting modes of karyotype evolution via chromosome fusion or intercentromeric recombination.</title>
        <authorList>
            <person name="Coelho M.A."/>
            <person name="David-Palma M."/>
            <person name="Shea T."/>
            <person name="Bowers K."/>
            <person name="McGinley-Smith S."/>
            <person name="Mohammad A.W."/>
            <person name="Gnirke A."/>
            <person name="Yurkov A.M."/>
            <person name="Nowrousian M."/>
            <person name="Sun S."/>
            <person name="Cuomo C.A."/>
            <person name="Heitman J."/>
        </authorList>
    </citation>
    <scope>NUCLEOTIDE SEQUENCE</scope>
    <source>
        <strain evidence="3">CBS 10118</strain>
    </source>
</reference>
<name>A0A1B9GBD8_9TREE</name>
<dbReference type="RefSeq" id="XP_019049405.1">
    <property type="nucleotide sequence ID" value="XM_019189843.1"/>
</dbReference>
<evidence type="ECO:0000313" key="2">
    <source>
        <dbReference type="EMBL" id="OCF28335.1"/>
    </source>
</evidence>
<organism evidence="2">
    <name type="scientific">Kwoniella bestiolae CBS 10118</name>
    <dbReference type="NCBI Taxonomy" id="1296100"/>
    <lineage>
        <taxon>Eukaryota</taxon>
        <taxon>Fungi</taxon>
        <taxon>Dikarya</taxon>
        <taxon>Basidiomycota</taxon>
        <taxon>Agaricomycotina</taxon>
        <taxon>Tremellomycetes</taxon>
        <taxon>Tremellales</taxon>
        <taxon>Cryptococcaceae</taxon>
        <taxon>Kwoniella</taxon>
    </lineage>
</organism>
<protein>
    <submittedName>
        <fullName evidence="2">Uncharacterized protein</fullName>
    </submittedName>
</protein>
<feature type="region of interest" description="Disordered" evidence="1">
    <location>
        <begin position="1"/>
        <end position="48"/>
    </location>
</feature>
<reference evidence="2" key="1">
    <citation type="submission" date="2013-07" db="EMBL/GenBank/DDBJ databases">
        <title>The Genome Sequence of Cryptococcus bestiolae CBS10118.</title>
        <authorList>
            <consortium name="The Broad Institute Genome Sequencing Platform"/>
            <person name="Cuomo C."/>
            <person name="Litvintseva A."/>
            <person name="Chen Y."/>
            <person name="Heitman J."/>
            <person name="Sun S."/>
            <person name="Springer D."/>
            <person name="Dromer F."/>
            <person name="Young S.K."/>
            <person name="Zeng Q."/>
            <person name="Gargeya S."/>
            <person name="Fitzgerald M."/>
            <person name="Abouelleil A."/>
            <person name="Alvarado L."/>
            <person name="Berlin A.M."/>
            <person name="Chapman S.B."/>
            <person name="Dewar J."/>
            <person name="Goldberg J."/>
            <person name="Griggs A."/>
            <person name="Gujja S."/>
            <person name="Hansen M."/>
            <person name="Howarth C."/>
            <person name="Imamovic A."/>
            <person name="Larimer J."/>
            <person name="McCowan C."/>
            <person name="Murphy C."/>
            <person name="Pearson M."/>
            <person name="Priest M."/>
            <person name="Roberts A."/>
            <person name="Saif S."/>
            <person name="Shea T."/>
            <person name="Sykes S."/>
            <person name="Wortman J."/>
            <person name="Nusbaum C."/>
            <person name="Birren B."/>
        </authorList>
    </citation>
    <scope>NUCLEOTIDE SEQUENCE [LARGE SCALE GENOMIC DNA]</scope>
    <source>
        <strain evidence="2">CBS 10118</strain>
    </source>
</reference>
<dbReference type="EMBL" id="KI894019">
    <property type="protein sequence ID" value="OCF28335.1"/>
    <property type="molecule type" value="Genomic_DNA"/>
</dbReference>
<evidence type="ECO:0000256" key="1">
    <source>
        <dbReference type="SAM" id="MobiDB-lite"/>
    </source>
</evidence>